<dbReference type="Proteomes" id="UP000318010">
    <property type="component" value="Unassembled WGS sequence"/>
</dbReference>
<dbReference type="EMBL" id="VOEI01000005">
    <property type="protein sequence ID" value="TWR24859.1"/>
    <property type="molecule type" value="Genomic_DNA"/>
</dbReference>
<gene>
    <name evidence="1" type="ORF">FPZ42_13935</name>
</gene>
<proteinExistence type="predicted"/>
<evidence type="ECO:0000313" key="2">
    <source>
        <dbReference type="Proteomes" id="UP000318010"/>
    </source>
</evidence>
<keyword evidence="2" id="KW-1185">Reference proteome</keyword>
<sequence>MRDQLTYKQASLPSLKQAAHELYHNYGAMLLGYIMEVVKNRSVAEGYLTDVFSSLNINDLGKITADGQGSTYCRLQQHTRSKLTSFINAVDDCPDSPVSKISGQNKIISQMNDEQQTVFCGVHYHGKSVAILSRELNKSSDEIKQILKQSFNIIRSNRK</sequence>
<dbReference type="AlphaFoldDB" id="A0A563U287"/>
<comment type="caution">
    <text evidence="1">The sequence shown here is derived from an EMBL/GenBank/DDBJ whole genome shotgun (WGS) entry which is preliminary data.</text>
</comment>
<accession>A0A563U287</accession>
<evidence type="ECO:0000313" key="1">
    <source>
        <dbReference type="EMBL" id="TWR24859.1"/>
    </source>
</evidence>
<name>A0A563U287_9SPHI</name>
<dbReference type="RefSeq" id="WP_146272271.1">
    <property type="nucleotide sequence ID" value="NZ_VOEI01000005.1"/>
</dbReference>
<dbReference type="OrthoDB" id="796306at2"/>
<protein>
    <submittedName>
        <fullName evidence="1">Sigma-70 family RNA polymerase sigma factor</fullName>
    </submittedName>
</protein>
<organism evidence="1 2">
    <name type="scientific">Mucilaginibacter achroorhodeus</name>
    <dbReference type="NCBI Taxonomy" id="2599294"/>
    <lineage>
        <taxon>Bacteria</taxon>
        <taxon>Pseudomonadati</taxon>
        <taxon>Bacteroidota</taxon>
        <taxon>Sphingobacteriia</taxon>
        <taxon>Sphingobacteriales</taxon>
        <taxon>Sphingobacteriaceae</taxon>
        <taxon>Mucilaginibacter</taxon>
    </lineage>
</organism>
<reference evidence="1 2" key="1">
    <citation type="submission" date="2019-07" db="EMBL/GenBank/DDBJ databases">
        <authorList>
            <person name="Kim J."/>
        </authorList>
    </citation>
    <scope>NUCLEOTIDE SEQUENCE [LARGE SCALE GENOMIC DNA]</scope>
    <source>
        <strain evidence="1 2">MJ1a</strain>
    </source>
</reference>